<name>A0A4U5NY65_STECR</name>
<dbReference type="Proteomes" id="UP000298663">
    <property type="component" value="Unassembled WGS sequence"/>
</dbReference>
<evidence type="ECO:0000313" key="2">
    <source>
        <dbReference type="Proteomes" id="UP000298663"/>
    </source>
</evidence>
<organism evidence="1 2">
    <name type="scientific">Steinernema carpocapsae</name>
    <name type="common">Entomopathogenic nematode</name>
    <dbReference type="NCBI Taxonomy" id="34508"/>
    <lineage>
        <taxon>Eukaryota</taxon>
        <taxon>Metazoa</taxon>
        <taxon>Ecdysozoa</taxon>
        <taxon>Nematoda</taxon>
        <taxon>Chromadorea</taxon>
        <taxon>Rhabditida</taxon>
        <taxon>Tylenchina</taxon>
        <taxon>Panagrolaimomorpha</taxon>
        <taxon>Strongyloidoidea</taxon>
        <taxon>Steinernematidae</taxon>
        <taxon>Steinernema</taxon>
    </lineage>
</organism>
<comment type="caution">
    <text evidence="1">The sequence shown here is derived from an EMBL/GenBank/DDBJ whole genome shotgun (WGS) entry which is preliminary data.</text>
</comment>
<reference evidence="1 2" key="1">
    <citation type="journal article" date="2015" name="Genome Biol.">
        <title>Comparative genomics of Steinernema reveals deeply conserved gene regulatory networks.</title>
        <authorList>
            <person name="Dillman A.R."/>
            <person name="Macchietto M."/>
            <person name="Porter C.F."/>
            <person name="Rogers A."/>
            <person name="Williams B."/>
            <person name="Antoshechkin I."/>
            <person name="Lee M.M."/>
            <person name="Goodwin Z."/>
            <person name="Lu X."/>
            <person name="Lewis E.E."/>
            <person name="Goodrich-Blair H."/>
            <person name="Stock S.P."/>
            <person name="Adams B.J."/>
            <person name="Sternberg P.W."/>
            <person name="Mortazavi A."/>
        </authorList>
    </citation>
    <scope>NUCLEOTIDE SEQUENCE [LARGE SCALE GENOMIC DNA]</scope>
    <source>
        <strain evidence="1 2">ALL</strain>
    </source>
</reference>
<dbReference type="AlphaFoldDB" id="A0A4U5NY65"/>
<proteinExistence type="predicted"/>
<sequence length="116" mass="13593">MRDPPAGREFKRRPALIGNATLLCGAARLDRLDDRVLLWPPDPLPDVLSSHAICGNMMRIKEAIQRKKLIQQLNDEFKDDDMESHLDRLVEKRKGESWNYQHNSNLKRYLNLWTLN</sequence>
<keyword evidence="2" id="KW-1185">Reference proteome</keyword>
<accession>A0A4U5NY65</accession>
<gene>
    <name evidence="1" type="ORF">L596_012703</name>
</gene>
<protein>
    <submittedName>
        <fullName evidence="1">Uncharacterized protein</fullName>
    </submittedName>
</protein>
<evidence type="ECO:0000313" key="1">
    <source>
        <dbReference type="EMBL" id="TKR88462.1"/>
    </source>
</evidence>
<dbReference type="EMBL" id="AZBU02000003">
    <property type="protein sequence ID" value="TKR88462.1"/>
    <property type="molecule type" value="Genomic_DNA"/>
</dbReference>
<reference evidence="1 2" key="2">
    <citation type="journal article" date="2019" name="G3 (Bethesda)">
        <title>Hybrid Assembly of the Genome of the Entomopathogenic Nematode Steinernema carpocapsae Identifies the X-Chromosome.</title>
        <authorList>
            <person name="Serra L."/>
            <person name="Macchietto M."/>
            <person name="Macias-Munoz A."/>
            <person name="McGill C.J."/>
            <person name="Rodriguez I.M."/>
            <person name="Rodriguez B."/>
            <person name="Murad R."/>
            <person name="Mortazavi A."/>
        </authorList>
    </citation>
    <scope>NUCLEOTIDE SEQUENCE [LARGE SCALE GENOMIC DNA]</scope>
    <source>
        <strain evidence="1 2">ALL</strain>
    </source>
</reference>